<dbReference type="EMBL" id="UYRU01050177">
    <property type="protein sequence ID" value="VDN10871.1"/>
    <property type="molecule type" value="Genomic_DNA"/>
</dbReference>
<dbReference type="Proteomes" id="UP000281553">
    <property type="component" value="Unassembled WGS sequence"/>
</dbReference>
<accession>A0A3P7LXI7</accession>
<reference evidence="1 2" key="1">
    <citation type="submission" date="2018-11" db="EMBL/GenBank/DDBJ databases">
        <authorList>
            <consortium name="Pathogen Informatics"/>
        </authorList>
    </citation>
    <scope>NUCLEOTIDE SEQUENCE [LARGE SCALE GENOMIC DNA]</scope>
</reference>
<keyword evidence="2" id="KW-1185">Reference proteome</keyword>
<dbReference type="AlphaFoldDB" id="A0A3P7LXI7"/>
<dbReference type="OrthoDB" id="6250448at2759"/>
<gene>
    <name evidence="1" type="ORF">DILT_LOCUS6702</name>
</gene>
<evidence type="ECO:0000313" key="1">
    <source>
        <dbReference type="EMBL" id="VDN10871.1"/>
    </source>
</evidence>
<evidence type="ECO:0000313" key="2">
    <source>
        <dbReference type="Proteomes" id="UP000281553"/>
    </source>
</evidence>
<proteinExistence type="predicted"/>
<organism evidence="1 2">
    <name type="scientific">Dibothriocephalus latus</name>
    <name type="common">Fish tapeworm</name>
    <name type="synonym">Diphyllobothrium latum</name>
    <dbReference type="NCBI Taxonomy" id="60516"/>
    <lineage>
        <taxon>Eukaryota</taxon>
        <taxon>Metazoa</taxon>
        <taxon>Spiralia</taxon>
        <taxon>Lophotrochozoa</taxon>
        <taxon>Platyhelminthes</taxon>
        <taxon>Cestoda</taxon>
        <taxon>Eucestoda</taxon>
        <taxon>Diphyllobothriidea</taxon>
        <taxon>Diphyllobothriidae</taxon>
        <taxon>Dibothriocephalus</taxon>
    </lineage>
</organism>
<sequence length="134" mass="15411">MQAPLMMDLLHNLTTVNGPKGRCGICARRYRVLQDLRYKASEECRRYSNSRQASLGDITEFYHTGPSTLNDNRAFKRSLRILGVSPARYLNAHRVTDGVGHLDAPCFKSEWESRLYQQLVVRVFQDLTPPPPFR</sequence>
<name>A0A3P7LXI7_DIBLA</name>
<protein>
    <submittedName>
        <fullName evidence="1">Uncharacterized protein</fullName>
    </submittedName>
</protein>